<dbReference type="EMBL" id="JBBHLL010000016">
    <property type="protein sequence ID" value="KAK7830906.1"/>
    <property type="molecule type" value="Genomic_DNA"/>
</dbReference>
<evidence type="ECO:0000313" key="1">
    <source>
        <dbReference type="EMBL" id="KAK7830906.1"/>
    </source>
</evidence>
<name>A0AAW0JXH6_MYOGA</name>
<comment type="caution">
    <text evidence="1">The sequence shown here is derived from an EMBL/GenBank/DDBJ whole genome shotgun (WGS) entry which is preliminary data.</text>
</comment>
<evidence type="ECO:0000313" key="2">
    <source>
        <dbReference type="Proteomes" id="UP001488838"/>
    </source>
</evidence>
<gene>
    <name evidence="1" type="ORF">U0070_018450</name>
</gene>
<sequence>MWLDIGYSKDHQANSSIIFSGPFPYRQYRRHHCDSHRRGVVGVWSCGIPKDQAFLLRKAAGRP</sequence>
<dbReference type="AlphaFoldDB" id="A0AAW0JXH6"/>
<protein>
    <submittedName>
        <fullName evidence="1">Uncharacterized protein</fullName>
    </submittedName>
</protein>
<dbReference type="Proteomes" id="UP001488838">
    <property type="component" value="Unassembled WGS sequence"/>
</dbReference>
<reference evidence="1 2" key="1">
    <citation type="journal article" date="2023" name="bioRxiv">
        <title>Conserved and derived expression patterns and positive selection on dental genes reveal complex evolutionary context of ever-growing rodent molars.</title>
        <authorList>
            <person name="Calamari Z.T."/>
            <person name="Song A."/>
            <person name="Cohen E."/>
            <person name="Akter M."/>
            <person name="Roy R.D."/>
            <person name="Hallikas O."/>
            <person name="Christensen M.M."/>
            <person name="Li P."/>
            <person name="Marangoni P."/>
            <person name="Jernvall J."/>
            <person name="Klein O.D."/>
        </authorList>
    </citation>
    <scope>NUCLEOTIDE SEQUENCE [LARGE SCALE GENOMIC DNA]</scope>
    <source>
        <strain evidence="1">V071</strain>
    </source>
</reference>
<proteinExistence type="predicted"/>
<organism evidence="1 2">
    <name type="scientific">Myodes glareolus</name>
    <name type="common">Bank vole</name>
    <name type="synonym">Clethrionomys glareolus</name>
    <dbReference type="NCBI Taxonomy" id="447135"/>
    <lineage>
        <taxon>Eukaryota</taxon>
        <taxon>Metazoa</taxon>
        <taxon>Chordata</taxon>
        <taxon>Craniata</taxon>
        <taxon>Vertebrata</taxon>
        <taxon>Euteleostomi</taxon>
        <taxon>Mammalia</taxon>
        <taxon>Eutheria</taxon>
        <taxon>Euarchontoglires</taxon>
        <taxon>Glires</taxon>
        <taxon>Rodentia</taxon>
        <taxon>Myomorpha</taxon>
        <taxon>Muroidea</taxon>
        <taxon>Cricetidae</taxon>
        <taxon>Arvicolinae</taxon>
        <taxon>Myodes</taxon>
    </lineage>
</organism>
<accession>A0AAW0JXH6</accession>
<keyword evidence="2" id="KW-1185">Reference proteome</keyword>